<protein>
    <submittedName>
        <fullName evidence="2">Uncharacterized protein</fullName>
    </submittedName>
</protein>
<feature type="compositionally biased region" description="Basic and acidic residues" evidence="1">
    <location>
        <begin position="27"/>
        <end position="37"/>
    </location>
</feature>
<proteinExistence type="predicted"/>
<dbReference type="AlphaFoldDB" id="A0A8R1IRQ7"/>
<evidence type="ECO:0000313" key="2">
    <source>
        <dbReference type="EnsemblMetazoa" id="CJA39515.1"/>
    </source>
</evidence>
<accession>A0A8R1IRQ7</accession>
<organism evidence="2 3">
    <name type="scientific">Caenorhabditis japonica</name>
    <dbReference type="NCBI Taxonomy" id="281687"/>
    <lineage>
        <taxon>Eukaryota</taxon>
        <taxon>Metazoa</taxon>
        <taxon>Ecdysozoa</taxon>
        <taxon>Nematoda</taxon>
        <taxon>Chromadorea</taxon>
        <taxon>Rhabditida</taxon>
        <taxon>Rhabditina</taxon>
        <taxon>Rhabditomorpha</taxon>
        <taxon>Rhabditoidea</taxon>
        <taxon>Rhabditidae</taxon>
        <taxon>Peloderinae</taxon>
        <taxon>Caenorhabditis</taxon>
    </lineage>
</organism>
<reference evidence="2" key="2">
    <citation type="submission" date="2022-06" db="UniProtKB">
        <authorList>
            <consortium name="EnsemblMetazoa"/>
        </authorList>
    </citation>
    <scope>IDENTIFICATION</scope>
    <source>
        <strain evidence="2">DF5081</strain>
    </source>
</reference>
<evidence type="ECO:0000313" key="3">
    <source>
        <dbReference type="Proteomes" id="UP000005237"/>
    </source>
</evidence>
<evidence type="ECO:0000256" key="1">
    <source>
        <dbReference type="SAM" id="MobiDB-lite"/>
    </source>
</evidence>
<name>A0A8R1IRQ7_CAEJA</name>
<dbReference type="Proteomes" id="UP000005237">
    <property type="component" value="Unassembled WGS sequence"/>
</dbReference>
<dbReference type="EnsemblMetazoa" id="CJA39515.1">
    <property type="protein sequence ID" value="CJA39515.1"/>
    <property type="gene ID" value="WBGene00215362"/>
</dbReference>
<keyword evidence="3" id="KW-1185">Reference proteome</keyword>
<reference evidence="3" key="1">
    <citation type="submission" date="2010-08" db="EMBL/GenBank/DDBJ databases">
        <authorList>
            <consortium name="Caenorhabditis japonica Sequencing Consortium"/>
            <person name="Wilson R.K."/>
        </authorList>
    </citation>
    <scope>NUCLEOTIDE SEQUENCE [LARGE SCALE GENOMIC DNA]</scope>
    <source>
        <strain evidence="3">DF5081</strain>
    </source>
</reference>
<sequence length="123" mass="13841">MPEAYRATISTVRDGRDAFPGSVGTSRRQELLGETEGRGSTPRGSSQSRLPVASAPTFLIRPPRRRLYTTSRPKRSIAIQFTLRYIRSWQFRFLAAINRDVLVTTNHVAATDTRSADRATFLE</sequence>
<feature type="region of interest" description="Disordered" evidence="1">
    <location>
        <begin position="16"/>
        <end position="55"/>
    </location>
</feature>